<gene>
    <name evidence="1" type="ORF">LTR84_005427</name>
</gene>
<reference evidence="1 2" key="1">
    <citation type="submission" date="2023-08" db="EMBL/GenBank/DDBJ databases">
        <title>Black Yeasts Isolated from many extreme environments.</title>
        <authorList>
            <person name="Coleine C."/>
            <person name="Stajich J.E."/>
            <person name="Selbmann L."/>
        </authorList>
    </citation>
    <scope>NUCLEOTIDE SEQUENCE [LARGE SCALE GENOMIC DNA]</scope>
    <source>
        <strain evidence="1 2">CCFEE 5792</strain>
    </source>
</reference>
<protein>
    <recommendedName>
        <fullName evidence="3">Carbonic anhydrase</fullName>
    </recommendedName>
</protein>
<evidence type="ECO:0000313" key="2">
    <source>
        <dbReference type="Proteomes" id="UP001358417"/>
    </source>
</evidence>
<dbReference type="RefSeq" id="XP_064704210.1">
    <property type="nucleotide sequence ID" value="XM_064848996.1"/>
</dbReference>
<evidence type="ECO:0000313" key="1">
    <source>
        <dbReference type="EMBL" id="KAK5049005.1"/>
    </source>
</evidence>
<keyword evidence="2" id="KW-1185">Reference proteome</keyword>
<proteinExistence type="predicted"/>
<dbReference type="Gene3D" id="3.40.1050.10">
    <property type="entry name" value="Carbonic anhydrase"/>
    <property type="match status" value="1"/>
</dbReference>
<dbReference type="AlphaFoldDB" id="A0AAV9N3P4"/>
<accession>A0AAV9N3P4</accession>
<dbReference type="GeneID" id="89973604"/>
<dbReference type="EMBL" id="JAVRRD010000020">
    <property type="protein sequence ID" value="KAK5049005.1"/>
    <property type="molecule type" value="Genomic_DNA"/>
</dbReference>
<organism evidence="1 2">
    <name type="scientific">Exophiala bonariae</name>
    <dbReference type="NCBI Taxonomy" id="1690606"/>
    <lineage>
        <taxon>Eukaryota</taxon>
        <taxon>Fungi</taxon>
        <taxon>Dikarya</taxon>
        <taxon>Ascomycota</taxon>
        <taxon>Pezizomycotina</taxon>
        <taxon>Eurotiomycetes</taxon>
        <taxon>Chaetothyriomycetidae</taxon>
        <taxon>Chaetothyriales</taxon>
        <taxon>Herpotrichiellaceae</taxon>
        <taxon>Exophiala</taxon>
    </lineage>
</organism>
<evidence type="ECO:0008006" key="3">
    <source>
        <dbReference type="Google" id="ProtNLM"/>
    </source>
</evidence>
<comment type="caution">
    <text evidence="1">The sequence shown here is derived from an EMBL/GenBank/DDBJ whole genome shotgun (WGS) entry which is preliminary data.</text>
</comment>
<dbReference type="GO" id="GO:0008270">
    <property type="term" value="F:zinc ion binding"/>
    <property type="evidence" value="ECO:0007669"/>
    <property type="project" value="InterPro"/>
</dbReference>
<dbReference type="GO" id="GO:0004089">
    <property type="term" value="F:carbonate dehydratase activity"/>
    <property type="evidence" value="ECO:0007669"/>
    <property type="project" value="InterPro"/>
</dbReference>
<dbReference type="Proteomes" id="UP001358417">
    <property type="component" value="Unassembled WGS sequence"/>
</dbReference>
<name>A0AAV9N3P4_9EURO</name>
<sequence length="162" mass="17546">MATALTVKELLARNSEYAEGHQRIPTWEELGAAGAPPPQILIKALVFRTTGAETKSTLPGILALDTLVSLTDILVVKHTDCGGLVIRDANVKKQLLELAPGSEDKIKAMQFAEITGTLEDSAEEEVAFLKSSELLRPELKECIRGYVWNLETGDIKATAVAF</sequence>
<dbReference type="SUPFAM" id="SSF53056">
    <property type="entry name" value="beta-carbonic anhydrase, cab"/>
    <property type="match status" value="1"/>
</dbReference>
<dbReference type="InterPro" id="IPR036874">
    <property type="entry name" value="Carbonic_anhydrase_sf"/>
</dbReference>